<protein>
    <recommendedName>
        <fullName evidence="1">PiggyBac transposable element-derived protein domain-containing protein</fullName>
    </recommendedName>
</protein>
<organism evidence="2 3">
    <name type="scientific">Dryococelus australis</name>
    <dbReference type="NCBI Taxonomy" id="614101"/>
    <lineage>
        <taxon>Eukaryota</taxon>
        <taxon>Metazoa</taxon>
        <taxon>Ecdysozoa</taxon>
        <taxon>Arthropoda</taxon>
        <taxon>Hexapoda</taxon>
        <taxon>Insecta</taxon>
        <taxon>Pterygota</taxon>
        <taxon>Neoptera</taxon>
        <taxon>Polyneoptera</taxon>
        <taxon>Phasmatodea</taxon>
        <taxon>Verophasmatodea</taxon>
        <taxon>Anareolatae</taxon>
        <taxon>Phasmatidae</taxon>
        <taxon>Eurycanthinae</taxon>
        <taxon>Dryococelus</taxon>
    </lineage>
</organism>
<dbReference type="InterPro" id="IPR029526">
    <property type="entry name" value="PGBD"/>
</dbReference>
<dbReference type="Proteomes" id="UP001159363">
    <property type="component" value="Chromosome 5"/>
</dbReference>
<evidence type="ECO:0000313" key="2">
    <source>
        <dbReference type="EMBL" id="KAJ8881389.1"/>
    </source>
</evidence>
<dbReference type="EMBL" id="JARBHB010000006">
    <property type="protein sequence ID" value="KAJ8881389.1"/>
    <property type="molecule type" value="Genomic_DNA"/>
</dbReference>
<accession>A0ABQ9HAU8</accession>
<reference evidence="2 3" key="1">
    <citation type="submission" date="2023-02" db="EMBL/GenBank/DDBJ databases">
        <title>LHISI_Scaffold_Assembly.</title>
        <authorList>
            <person name="Stuart O.P."/>
            <person name="Cleave R."/>
            <person name="Magrath M.J.L."/>
            <person name="Mikheyev A.S."/>
        </authorList>
    </citation>
    <scope>NUCLEOTIDE SEQUENCE [LARGE SCALE GENOMIC DNA]</scope>
    <source>
        <strain evidence="2">Daus_M_001</strain>
        <tissue evidence="2">Leg muscle</tissue>
    </source>
</reference>
<proteinExistence type="predicted"/>
<sequence>MEPFFDKGRNVTTDSYVTYASLANELKKRRTSLVGALNRARQEVTCSMKHTRDPLHSTILLKSNDMVLSSYQGKVTKNVLLLSTLYTGVDTDQQTEKQIPETIKFQNGTK</sequence>
<feature type="domain" description="PiggyBac transposable element-derived protein" evidence="1">
    <location>
        <begin position="1"/>
        <end position="98"/>
    </location>
</feature>
<evidence type="ECO:0000313" key="3">
    <source>
        <dbReference type="Proteomes" id="UP001159363"/>
    </source>
</evidence>
<dbReference type="Pfam" id="PF13843">
    <property type="entry name" value="DDE_Tnp_1_7"/>
    <property type="match status" value="1"/>
</dbReference>
<keyword evidence="3" id="KW-1185">Reference proteome</keyword>
<comment type="caution">
    <text evidence="2">The sequence shown here is derived from an EMBL/GenBank/DDBJ whole genome shotgun (WGS) entry which is preliminary data.</text>
</comment>
<gene>
    <name evidence="2" type="ORF">PR048_017870</name>
</gene>
<name>A0ABQ9HAU8_9NEOP</name>
<evidence type="ECO:0000259" key="1">
    <source>
        <dbReference type="Pfam" id="PF13843"/>
    </source>
</evidence>